<dbReference type="CDD" id="cd02966">
    <property type="entry name" value="TlpA_like_family"/>
    <property type="match status" value="1"/>
</dbReference>
<keyword evidence="7" id="KW-1185">Reference proteome</keyword>
<reference evidence="6 7" key="1">
    <citation type="submission" date="2017-08" db="EMBL/GenBank/DDBJ databases">
        <title>The whole genome shortgun sequences of strain Leeuwenhoekiella nanhaiensis G18 from the South China Sea.</title>
        <authorList>
            <person name="Liu Q."/>
        </authorList>
    </citation>
    <scope>NUCLEOTIDE SEQUENCE [LARGE SCALE GENOMIC DNA]</scope>
    <source>
        <strain evidence="6 7">G18</strain>
    </source>
</reference>
<comment type="caution">
    <text evidence="6">The sequence shown here is derived from an EMBL/GenBank/DDBJ whole genome shotgun (WGS) entry which is preliminary data.</text>
</comment>
<dbReference type="SUPFAM" id="SSF52833">
    <property type="entry name" value="Thioredoxin-like"/>
    <property type="match status" value="1"/>
</dbReference>
<protein>
    <recommendedName>
        <fullName evidence="5">Thioredoxin domain-containing protein</fullName>
    </recommendedName>
</protein>
<evidence type="ECO:0000313" key="6">
    <source>
        <dbReference type="EMBL" id="PHQ29076.1"/>
    </source>
</evidence>
<evidence type="ECO:0000256" key="1">
    <source>
        <dbReference type="ARBA" id="ARBA00004196"/>
    </source>
</evidence>
<dbReference type="PROSITE" id="PS51352">
    <property type="entry name" value="THIOREDOXIN_2"/>
    <property type="match status" value="1"/>
</dbReference>
<dbReference type="InterPro" id="IPR036249">
    <property type="entry name" value="Thioredoxin-like_sf"/>
</dbReference>
<evidence type="ECO:0000256" key="2">
    <source>
        <dbReference type="ARBA" id="ARBA00022748"/>
    </source>
</evidence>
<keyword evidence="3" id="KW-1015">Disulfide bond</keyword>
<comment type="subcellular location">
    <subcellularLocation>
        <location evidence="1">Cell envelope</location>
    </subcellularLocation>
</comment>
<dbReference type="InterPro" id="IPR000866">
    <property type="entry name" value="AhpC/TSA"/>
</dbReference>
<evidence type="ECO:0000259" key="5">
    <source>
        <dbReference type="PROSITE" id="PS51352"/>
    </source>
</evidence>
<dbReference type="PANTHER" id="PTHR42852:SF6">
    <property type="entry name" value="THIOL:DISULFIDE INTERCHANGE PROTEIN DSBE"/>
    <property type="match status" value="1"/>
</dbReference>
<organism evidence="6 7">
    <name type="scientific">Leeuwenhoekiella nanhaiensis</name>
    <dbReference type="NCBI Taxonomy" id="1655491"/>
    <lineage>
        <taxon>Bacteria</taxon>
        <taxon>Pseudomonadati</taxon>
        <taxon>Bacteroidota</taxon>
        <taxon>Flavobacteriia</taxon>
        <taxon>Flavobacteriales</taxon>
        <taxon>Flavobacteriaceae</taxon>
        <taxon>Leeuwenhoekiella</taxon>
    </lineage>
</organism>
<dbReference type="GO" id="GO:0017004">
    <property type="term" value="P:cytochrome complex assembly"/>
    <property type="evidence" value="ECO:0007669"/>
    <property type="project" value="UniProtKB-KW"/>
</dbReference>
<sequence>MTFTKNSLSNPKSLLNIVLLLGFSLLVSNASTAQSLLIKGQTTGLSDSTKVSIKNMDDNSPVLTAYTSENTFSFQVNPAEEADKYLLRISGMESNWYRFFFVEDTDITIDARDQKYLENVPITGGEMQGQQTDFMAWIAPKKHLHDSYKAEYSETKDPNLKQKYGSLYWELRTEDKVGFIKEHPDSKYAAYLIEELSMNLSNKEAQDLYDGLSPVVKNSKYGKRVARYLNLSQDMIPGAMAKNFELNNLKGELVEFDSFKGNYVYLDFWASWCGPCRKQHPGLLELYERYNQKGFEIVSISLDFDETKWRKAVEQDKLIWTNLVEPEGTQGDVSLMYKVQAIPTSYLIDPEGKIVASYFNGRHDLDERLATYFPEN</sequence>
<dbReference type="OrthoDB" id="1069091at2"/>
<keyword evidence="2" id="KW-0201">Cytochrome c-type biogenesis</keyword>
<dbReference type="RefSeq" id="WP_099646278.1">
    <property type="nucleotide sequence ID" value="NZ_KZ319291.1"/>
</dbReference>
<proteinExistence type="predicted"/>
<evidence type="ECO:0000256" key="4">
    <source>
        <dbReference type="ARBA" id="ARBA00023284"/>
    </source>
</evidence>
<dbReference type="InterPro" id="IPR013766">
    <property type="entry name" value="Thioredoxin_domain"/>
</dbReference>
<evidence type="ECO:0000256" key="3">
    <source>
        <dbReference type="ARBA" id="ARBA00023157"/>
    </source>
</evidence>
<keyword evidence="4" id="KW-0676">Redox-active center</keyword>
<gene>
    <name evidence="6" type="ORF">CJ305_10705</name>
</gene>
<dbReference type="AlphaFoldDB" id="A0A2G1VQM6"/>
<dbReference type="Pfam" id="PF00578">
    <property type="entry name" value="AhpC-TSA"/>
    <property type="match status" value="1"/>
</dbReference>
<feature type="domain" description="Thioredoxin" evidence="5">
    <location>
        <begin position="235"/>
        <end position="376"/>
    </location>
</feature>
<name>A0A2G1VQM6_9FLAO</name>
<evidence type="ECO:0000313" key="7">
    <source>
        <dbReference type="Proteomes" id="UP000229433"/>
    </source>
</evidence>
<dbReference type="EMBL" id="NQXA01000008">
    <property type="protein sequence ID" value="PHQ29076.1"/>
    <property type="molecule type" value="Genomic_DNA"/>
</dbReference>
<dbReference type="Gene3D" id="3.40.30.10">
    <property type="entry name" value="Glutaredoxin"/>
    <property type="match status" value="1"/>
</dbReference>
<dbReference type="PANTHER" id="PTHR42852">
    <property type="entry name" value="THIOL:DISULFIDE INTERCHANGE PROTEIN DSBE"/>
    <property type="match status" value="1"/>
</dbReference>
<accession>A0A2G1VQM6</accession>
<dbReference type="GO" id="GO:0030313">
    <property type="term" value="C:cell envelope"/>
    <property type="evidence" value="ECO:0007669"/>
    <property type="project" value="UniProtKB-SubCell"/>
</dbReference>
<dbReference type="InterPro" id="IPR050553">
    <property type="entry name" value="Thioredoxin_ResA/DsbE_sf"/>
</dbReference>
<dbReference type="Proteomes" id="UP000229433">
    <property type="component" value="Unassembled WGS sequence"/>
</dbReference>